<evidence type="ECO:0000256" key="5">
    <source>
        <dbReference type="ARBA" id="ARBA00022692"/>
    </source>
</evidence>
<evidence type="ECO:0000256" key="2">
    <source>
        <dbReference type="ARBA" id="ARBA00010441"/>
    </source>
</evidence>
<dbReference type="InterPro" id="IPR043130">
    <property type="entry name" value="CDP-OH_PTrfase_TM_dom"/>
</dbReference>
<keyword evidence="6 12" id="KW-1133">Transmembrane helix</keyword>
<dbReference type="GO" id="GO:0016780">
    <property type="term" value="F:phosphotransferase activity, for other substituted phosphate groups"/>
    <property type="evidence" value="ECO:0007669"/>
    <property type="project" value="InterPro"/>
</dbReference>
<protein>
    <submittedName>
        <fullName evidence="13">CDP-diacylglycerol--glycerol-3-phosphate 3-phosphatidyltransferase</fullName>
    </submittedName>
</protein>
<keyword evidence="5 12" id="KW-0812">Transmembrane</keyword>
<proteinExistence type="inferred from homology"/>
<feature type="transmembrane region" description="Helical" evidence="12">
    <location>
        <begin position="77"/>
        <end position="101"/>
    </location>
</feature>
<evidence type="ECO:0000256" key="3">
    <source>
        <dbReference type="ARBA" id="ARBA00022516"/>
    </source>
</evidence>
<keyword evidence="3" id="KW-0444">Lipid biosynthesis</keyword>
<evidence type="ECO:0000256" key="4">
    <source>
        <dbReference type="ARBA" id="ARBA00022679"/>
    </source>
</evidence>
<dbReference type="RefSeq" id="WP_084123837.1">
    <property type="nucleotide sequence ID" value="NZ_FRAC01000006.1"/>
</dbReference>
<sequence length="200" mass="21990">MTISGKAIRHKLTQSVQEDVTIKSIPNFITAVRIILSILLLFTAPMSGAFFIIYVLCGSSDILDGYIARKTNTSSKLGAVLDSIADFIFIAVTLIILIPVIHLELWMLIWLVLIAVVKSATLLTGFIKYRTFAFLHTLMNKLTGILLFCFPLFYYALGLAAAAGILLSMATLAAGEEFIITLTVPTFNPDRKSILKSEDK</sequence>
<evidence type="ECO:0000256" key="9">
    <source>
        <dbReference type="ARBA" id="ARBA00023209"/>
    </source>
</evidence>
<keyword evidence="7" id="KW-0443">Lipid metabolism</keyword>
<evidence type="ECO:0000256" key="10">
    <source>
        <dbReference type="ARBA" id="ARBA00023264"/>
    </source>
</evidence>
<dbReference type="AlphaFoldDB" id="A0A1M6JF57"/>
<feature type="transmembrane region" description="Helical" evidence="12">
    <location>
        <begin position="107"/>
        <end position="126"/>
    </location>
</feature>
<evidence type="ECO:0000313" key="14">
    <source>
        <dbReference type="Proteomes" id="UP000184386"/>
    </source>
</evidence>
<evidence type="ECO:0000256" key="8">
    <source>
        <dbReference type="ARBA" id="ARBA00023136"/>
    </source>
</evidence>
<dbReference type="EMBL" id="FRAC01000006">
    <property type="protein sequence ID" value="SHJ45294.1"/>
    <property type="molecule type" value="Genomic_DNA"/>
</dbReference>
<dbReference type="InterPro" id="IPR050324">
    <property type="entry name" value="CDP-alcohol_PTase-I"/>
</dbReference>
<reference evidence="13 14" key="1">
    <citation type="submission" date="2016-11" db="EMBL/GenBank/DDBJ databases">
        <authorList>
            <person name="Jaros S."/>
            <person name="Januszkiewicz K."/>
            <person name="Wedrychowicz H."/>
        </authorList>
    </citation>
    <scope>NUCLEOTIDE SEQUENCE [LARGE SCALE GENOMIC DNA]</scope>
    <source>
        <strain evidence="13 14">DSM 15929</strain>
    </source>
</reference>
<keyword evidence="14" id="KW-1185">Reference proteome</keyword>
<comment type="subcellular location">
    <subcellularLocation>
        <location evidence="1">Membrane</location>
        <topology evidence="1">Multi-pass membrane protein</topology>
    </subcellularLocation>
</comment>
<evidence type="ECO:0000256" key="7">
    <source>
        <dbReference type="ARBA" id="ARBA00023098"/>
    </source>
</evidence>
<keyword evidence="10" id="KW-1208">Phospholipid metabolism</keyword>
<dbReference type="STRING" id="1121322.SAMN02745136_00057"/>
<dbReference type="PANTHER" id="PTHR14269:SF11">
    <property type="entry name" value="CDP-DIACYLGLYCEROL--GLYCEROL-3-PHOSPHATE 3-PHOSPHATIDYLTRANSFERASE"/>
    <property type="match status" value="1"/>
</dbReference>
<gene>
    <name evidence="13" type="ORF">SAMN02745136_00057</name>
</gene>
<evidence type="ECO:0000313" key="13">
    <source>
        <dbReference type="EMBL" id="SHJ45294.1"/>
    </source>
</evidence>
<dbReference type="PANTHER" id="PTHR14269">
    <property type="entry name" value="CDP-DIACYLGLYCEROL--GLYCEROL-3-PHOSPHATE 3-PHOSPHATIDYLTRANSFERASE-RELATED"/>
    <property type="match status" value="1"/>
</dbReference>
<feature type="transmembrane region" description="Helical" evidence="12">
    <location>
        <begin position="138"/>
        <end position="157"/>
    </location>
</feature>
<dbReference type="PROSITE" id="PS00379">
    <property type="entry name" value="CDP_ALCOHOL_P_TRANSF"/>
    <property type="match status" value="1"/>
</dbReference>
<dbReference type="Gene3D" id="1.20.120.1760">
    <property type="match status" value="1"/>
</dbReference>
<dbReference type="Proteomes" id="UP000184386">
    <property type="component" value="Unassembled WGS sequence"/>
</dbReference>
<evidence type="ECO:0000256" key="12">
    <source>
        <dbReference type="SAM" id="Phobius"/>
    </source>
</evidence>
<dbReference type="InterPro" id="IPR000462">
    <property type="entry name" value="CDP-OH_P_trans"/>
</dbReference>
<dbReference type="Pfam" id="PF01066">
    <property type="entry name" value="CDP-OH_P_transf"/>
    <property type="match status" value="1"/>
</dbReference>
<dbReference type="GO" id="GO:0046474">
    <property type="term" value="P:glycerophospholipid biosynthetic process"/>
    <property type="evidence" value="ECO:0007669"/>
    <property type="project" value="TreeGrafter"/>
</dbReference>
<dbReference type="InterPro" id="IPR048254">
    <property type="entry name" value="CDP_ALCOHOL_P_TRANSF_CS"/>
</dbReference>
<feature type="transmembrane region" description="Helical" evidence="12">
    <location>
        <begin position="34"/>
        <end position="56"/>
    </location>
</feature>
<accession>A0A1M6JF57</accession>
<dbReference type="GO" id="GO:0016020">
    <property type="term" value="C:membrane"/>
    <property type="evidence" value="ECO:0007669"/>
    <property type="project" value="UniProtKB-SubCell"/>
</dbReference>
<evidence type="ECO:0000256" key="1">
    <source>
        <dbReference type="ARBA" id="ARBA00004141"/>
    </source>
</evidence>
<evidence type="ECO:0000256" key="11">
    <source>
        <dbReference type="RuleBase" id="RU003750"/>
    </source>
</evidence>
<keyword evidence="8 12" id="KW-0472">Membrane</keyword>
<comment type="similarity">
    <text evidence="2 11">Belongs to the CDP-alcohol phosphatidyltransferase class-I family.</text>
</comment>
<evidence type="ECO:0000256" key="6">
    <source>
        <dbReference type="ARBA" id="ARBA00022989"/>
    </source>
</evidence>
<dbReference type="OrthoDB" id="9796672at2"/>
<name>A0A1M6JF57_9FIRM</name>
<organism evidence="13 14">
    <name type="scientific">Anaerocolumna jejuensis DSM 15929</name>
    <dbReference type="NCBI Taxonomy" id="1121322"/>
    <lineage>
        <taxon>Bacteria</taxon>
        <taxon>Bacillati</taxon>
        <taxon>Bacillota</taxon>
        <taxon>Clostridia</taxon>
        <taxon>Lachnospirales</taxon>
        <taxon>Lachnospiraceae</taxon>
        <taxon>Anaerocolumna</taxon>
    </lineage>
</organism>
<keyword evidence="4 11" id="KW-0808">Transferase</keyword>
<keyword evidence="9" id="KW-0594">Phospholipid biosynthesis</keyword>